<sequence>MLSTGVNGGGDVITQYTNLNVITPTTDATNTTNMATNNAKPNYDNGPNLLDEPYKWDQYYNANGGDINFLNLVPDQSEAEGNY</sequence>
<evidence type="ECO:0000313" key="1">
    <source>
        <dbReference type="EMBL" id="PMP81710.1"/>
    </source>
</evidence>
<proteinExistence type="predicted"/>
<reference evidence="1 2" key="1">
    <citation type="submission" date="2018-01" db="EMBL/GenBank/DDBJ databases">
        <title>Metagenomic assembled genomes from two thermal pools in the Uzon Caldera, Kamchatka, Russia.</title>
        <authorList>
            <person name="Wilkins L."/>
            <person name="Ettinger C."/>
        </authorList>
    </citation>
    <scope>NUCLEOTIDE SEQUENCE [LARGE SCALE GENOMIC DNA]</scope>
    <source>
        <strain evidence="1">ARK-10</strain>
    </source>
</reference>
<organism evidence="1 2">
    <name type="scientific">Caldisericum exile</name>
    <dbReference type="NCBI Taxonomy" id="693075"/>
    <lineage>
        <taxon>Bacteria</taxon>
        <taxon>Pseudomonadati</taxon>
        <taxon>Caldisericota/Cryosericota group</taxon>
        <taxon>Caldisericota</taxon>
        <taxon>Caldisericia</taxon>
        <taxon>Caldisericales</taxon>
        <taxon>Caldisericaceae</taxon>
        <taxon>Caldisericum</taxon>
    </lineage>
</organism>
<dbReference type="EMBL" id="PNIX01000291">
    <property type="protein sequence ID" value="PMP81710.1"/>
    <property type="molecule type" value="Genomic_DNA"/>
</dbReference>
<evidence type="ECO:0000313" key="2">
    <source>
        <dbReference type="Proteomes" id="UP000236910"/>
    </source>
</evidence>
<gene>
    <name evidence="1" type="ORF">C0175_05030</name>
</gene>
<comment type="caution">
    <text evidence="1">The sequence shown here is derived from an EMBL/GenBank/DDBJ whole genome shotgun (WGS) entry which is preliminary data.</text>
</comment>
<dbReference type="Proteomes" id="UP000236910">
    <property type="component" value="Unassembled WGS sequence"/>
</dbReference>
<protein>
    <submittedName>
        <fullName evidence="1">Uncharacterized protein</fullName>
    </submittedName>
</protein>
<accession>A0A2J6X5A8</accession>
<name>A0A2J6X5A8_9BACT</name>
<dbReference type="AlphaFoldDB" id="A0A2J6X5A8"/>